<dbReference type="EMBL" id="KN881143">
    <property type="protein sequence ID" value="KIY60936.1"/>
    <property type="molecule type" value="Genomic_DNA"/>
</dbReference>
<gene>
    <name evidence="2" type="ORF">CYLTODRAFT_495464</name>
</gene>
<accession>A0A0D7AUH3</accession>
<protein>
    <submittedName>
        <fullName evidence="2">Uncharacterized protein</fullName>
    </submittedName>
</protein>
<organism evidence="2 3">
    <name type="scientific">Cylindrobasidium torrendii FP15055 ss-10</name>
    <dbReference type="NCBI Taxonomy" id="1314674"/>
    <lineage>
        <taxon>Eukaryota</taxon>
        <taxon>Fungi</taxon>
        <taxon>Dikarya</taxon>
        <taxon>Basidiomycota</taxon>
        <taxon>Agaricomycotina</taxon>
        <taxon>Agaricomycetes</taxon>
        <taxon>Agaricomycetidae</taxon>
        <taxon>Agaricales</taxon>
        <taxon>Marasmiineae</taxon>
        <taxon>Physalacriaceae</taxon>
        <taxon>Cylindrobasidium</taxon>
    </lineage>
</organism>
<evidence type="ECO:0000256" key="1">
    <source>
        <dbReference type="SAM" id="MobiDB-lite"/>
    </source>
</evidence>
<proteinExistence type="predicted"/>
<feature type="compositionally biased region" description="Basic and acidic residues" evidence="1">
    <location>
        <begin position="23"/>
        <end position="39"/>
    </location>
</feature>
<feature type="compositionally biased region" description="Basic residues" evidence="1">
    <location>
        <begin position="1"/>
        <end position="12"/>
    </location>
</feature>
<name>A0A0D7AUH3_9AGAR</name>
<dbReference type="Proteomes" id="UP000054007">
    <property type="component" value="Unassembled WGS sequence"/>
</dbReference>
<keyword evidence="3" id="KW-1185">Reference proteome</keyword>
<dbReference type="AlphaFoldDB" id="A0A0D7AUH3"/>
<reference evidence="2 3" key="1">
    <citation type="journal article" date="2015" name="Fungal Genet. Biol.">
        <title>Evolution of novel wood decay mechanisms in Agaricales revealed by the genome sequences of Fistulina hepatica and Cylindrobasidium torrendii.</title>
        <authorList>
            <person name="Floudas D."/>
            <person name="Held B.W."/>
            <person name="Riley R."/>
            <person name="Nagy L.G."/>
            <person name="Koehler G."/>
            <person name="Ransdell A.S."/>
            <person name="Younus H."/>
            <person name="Chow J."/>
            <person name="Chiniquy J."/>
            <person name="Lipzen A."/>
            <person name="Tritt A."/>
            <person name="Sun H."/>
            <person name="Haridas S."/>
            <person name="LaButti K."/>
            <person name="Ohm R.A."/>
            <person name="Kues U."/>
            <person name="Blanchette R.A."/>
            <person name="Grigoriev I.V."/>
            <person name="Minto R.E."/>
            <person name="Hibbett D.S."/>
        </authorList>
    </citation>
    <scope>NUCLEOTIDE SEQUENCE [LARGE SCALE GENOMIC DNA]</scope>
    <source>
        <strain evidence="2 3">FP15055 ss-10</strain>
    </source>
</reference>
<evidence type="ECO:0000313" key="2">
    <source>
        <dbReference type="EMBL" id="KIY60936.1"/>
    </source>
</evidence>
<sequence>MVFTKKKGRPRKYPTAAAAKAASQDKRARYEESHREFREARRKRDLPRSPVIRWTAPSKTLWELQDDDAAEVTFPVPQDSQLALLYCKVKRLHSEILNALDGSAENWFTAAFFALQNTRGKELQDNIECLEHALRSLNPYFRAMDIAYDTYAVFFKDNGN</sequence>
<feature type="region of interest" description="Disordered" evidence="1">
    <location>
        <begin position="1"/>
        <end position="43"/>
    </location>
</feature>
<evidence type="ECO:0000313" key="3">
    <source>
        <dbReference type="Proteomes" id="UP000054007"/>
    </source>
</evidence>